<feature type="region of interest" description="Disordered" evidence="1">
    <location>
        <begin position="1"/>
        <end position="67"/>
    </location>
</feature>
<dbReference type="Proteomes" id="UP000052982">
    <property type="component" value="Unassembled WGS sequence"/>
</dbReference>
<comment type="caution">
    <text evidence="2">The sequence shown here is derived from an EMBL/GenBank/DDBJ whole genome shotgun (WGS) entry which is preliminary data.</text>
</comment>
<protein>
    <submittedName>
        <fullName evidence="2">Uncharacterized protein</fullName>
    </submittedName>
</protein>
<dbReference type="EMBL" id="LMWW01000070">
    <property type="protein sequence ID" value="KUN76067.1"/>
    <property type="molecule type" value="Genomic_DNA"/>
</dbReference>
<name>A0A101SLU0_9ACTN</name>
<dbReference type="AlphaFoldDB" id="A0A101SLU0"/>
<gene>
    <name evidence="2" type="ORF">AQJ64_39955</name>
</gene>
<accession>A0A101SLU0</accession>
<proteinExistence type="predicted"/>
<sequence length="67" mass="6701">MTVADLAPPTVPVPARRPAGTGPGGPGAPLVIRHVERTGASPSADGTAVPGHHDRLAASRAHRSLNP</sequence>
<organism evidence="2 3">
    <name type="scientific">Streptomyces griseoruber</name>
    <dbReference type="NCBI Taxonomy" id="1943"/>
    <lineage>
        <taxon>Bacteria</taxon>
        <taxon>Bacillati</taxon>
        <taxon>Actinomycetota</taxon>
        <taxon>Actinomycetes</taxon>
        <taxon>Kitasatosporales</taxon>
        <taxon>Streptomycetaceae</taxon>
        <taxon>Streptomyces</taxon>
    </lineage>
</organism>
<evidence type="ECO:0000256" key="1">
    <source>
        <dbReference type="SAM" id="MobiDB-lite"/>
    </source>
</evidence>
<dbReference type="RefSeq" id="WP_055632874.1">
    <property type="nucleotide sequence ID" value="NZ_JBIRRP010000027.1"/>
</dbReference>
<dbReference type="STRING" id="1943.AQJ64_39955"/>
<evidence type="ECO:0000313" key="3">
    <source>
        <dbReference type="Proteomes" id="UP000052982"/>
    </source>
</evidence>
<keyword evidence="3" id="KW-1185">Reference proteome</keyword>
<reference evidence="2 3" key="1">
    <citation type="submission" date="2015-10" db="EMBL/GenBank/DDBJ databases">
        <title>Draft genome sequence of Streptomyces griseoruber DSM 40281, type strain for the species Streptomyces griseoruber.</title>
        <authorList>
            <person name="Ruckert C."/>
            <person name="Winkler A."/>
            <person name="Kalinowski J."/>
            <person name="Kampfer P."/>
            <person name="Glaeser S."/>
        </authorList>
    </citation>
    <scope>NUCLEOTIDE SEQUENCE [LARGE SCALE GENOMIC DNA]</scope>
    <source>
        <strain evidence="2 3">DSM 40281</strain>
    </source>
</reference>
<evidence type="ECO:0000313" key="2">
    <source>
        <dbReference type="EMBL" id="KUN76067.1"/>
    </source>
</evidence>